<dbReference type="EMBL" id="QUAH01000006">
    <property type="protein sequence ID" value="RFT15846.1"/>
    <property type="molecule type" value="Genomic_DNA"/>
</dbReference>
<evidence type="ECO:0000256" key="1">
    <source>
        <dbReference type="ARBA" id="ARBA00023125"/>
    </source>
</evidence>
<dbReference type="PROSITE" id="PS51197">
    <property type="entry name" value="HTH_RRF2_2"/>
    <property type="match status" value="1"/>
</dbReference>
<evidence type="ECO:0000313" key="2">
    <source>
        <dbReference type="EMBL" id="RFT15846.1"/>
    </source>
</evidence>
<dbReference type="PANTHER" id="PTHR33221:SF5">
    <property type="entry name" value="HTH-TYPE TRANSCRIPTIONAL REGULATOR ISCR"/>
    <property type="match status" value="1"/>
</dbReference>
<dbReference type="AlphaFoldDB" id="A0A3E2BMK6"/>
<organism evidence="2 3">
    <name type="scientific">Candidatus Saccharicenans subterraneus</name>
    <dbReference type="NCBI Taxonomy" id="2508984"/>
    <lineage>
        <taxon>Bacteria</taxon>
        <taxon>Candidatus Aminicenantota</taxon>
        <taxon>Candidatus Aminicenantia</taxon>
        <taxon>Candidatus Aminicenantales</taxon>
        <taxon>Candidatus Saccharicenantaceae</taxon>
        <taxon>Candidatus Saccharicenans</taxon>
    </lineage>
</organism>
<dbReference type="InterPro" id="IPR030489">
    <property type="entry name" value="TR_Rrf2-type_CS"/>
</dbReference>
<dbReference type="GO" id="GO:0005829">
    <property type="term" value="C:cytosol"/>
    <property type="evidence" value="ECO:0007669"/>
    <property type="project" value="TreeGrafter"/>
</dbReference>
<comment type="caution">
    <text evidence="2">The sequence shown here is derived from an EMBL/GenBank/DDBJ whole genome shotgun (WGS) entry which is preliminary data.</text>
</comment>
<gene>
    <name evidence="2" type="ORF">OP8BY_2244</name>
</gene>
<proteinExistence type="predicted"/>
<keyword evidence="1" id="KW-0238">DNA-binding</keyword>
<sequence length="150" mass="16992">MFRISTKGRYGTRLMLNLALHYPESSPARSLKEVAEEEDISIRYLEQIIIPLRDHRLVKSQRGAGGGYTLSRPPAAIKLSDVLQAVEGNCCLVECVDDRNHCPRSSYCAAHEIWKEGTAVMKNYFDSVSLQDMVRIAEKKSRRKPRSPRG</sequence>
<dbReference type="PROSITE" id="PS01332">
    <property type="entry name" value="HTH_RRF2_1"/>
    <property type="match status" value="1"/>
</dbReference>
<accession>A0A3E2BMK6</accession>
<reference evidence="2 3" key="1">
    <citation type="submission" date="2018-08" db="EMBL/GenBank/DDBJ databases">
        <title>Genome analysis of the thermophilic bacterium of the candidate phylum Aminicenantes from deep subsurface aquifer revealed its physiology and ecological role.</title>
        <authorList>
            <person name="Kadnikov V.V."/>
            <person name="Mardanov A.V."/>
            <person name="Beletsky A.V."/>
            <person name="Karnachuk O.V."/>
            <person name="Ravin N.V."/>
        </authorList>
    </citation>
    <scope>NUCLEOTIDE SEQUENCE [LARGE SCALE GENOMIC DNA]</scope>
    <source>
        <strain evidence="2">BY38</strain>
    </source>
</reference>
<dbReference type="Proteomes" id="UP000257323">
    <property type="component" value="Unassembled WGS sequence"/>
</dbReference>
<dbReference type="GO" id="GO:0003700">
    <property type="term" value="F:DNA-binding transcription factor activity"/>
    <property type="evidence" value="ECO:0007669"/>
    <property type="project" value="TreeGrafter"/>
</dbReference>
<name>A0A3E2BMK6_9BACT</name>
<protein>
    <submittedName>
        <fullName evidence="2">Iron-sulfur cluster regulator IscR</fullName>
    </submittedName>
</protein>
<dbReference type="InterPro" id="IPR036388">
    <property type="entry name" value="WH-like_DNA-bd_sf"/>
</dbReference>
<dbReference type="InterPro" id="IPR036390">
    <property type="entry name" value="WH_DNA-bd_sf"/>
</dbReference>
<dbReference type="Gene3D" id="1.10.10.10">
    <property type="entry name" value="Winged helix-like DNA-binding domain superfamily/Winged helix DNA-binding domain"/>
    <property type="match status" value="1"/>
</dbReference>
<dbReference type="PANTHER" id="PTHR33221">
    <property type="entry name" value="WINGED HELIX-TURN-HELIX TRANSCRIPTIONAL REGULATOR, RRF2 FAMILY"/>
    <property type="match status" value="1"/>
</dbReference>
<evidence type="ECO:0000313" key="3">
    <source>
        <dbReference type="Proteomes" id="UP000257323"/>
    </source>
</evidence>
<dbReference type="InterPro" id="IPR000944">
    <property type="entry name" value="Tscrpt_reg_Rrf2"/>
</dbReference>
<dbReference type="NCBIfam" id="TIGR00738">
    <property type="entry name" value="rrf2_super"/>
    <property type="match status" value="1"/>
</dbReference>
<dbReference type="GO" id="GO:0003677">
    <property type="term" value="F:DNA binding"/>
    <property type="evidence" value="ECO:0007669"/>
    <property type="project" value="UniProtKB-KW"/>
</dbReference>
<dbReference type="SUPFAM" id="SSF46785">
    <property type="entry name" value="Winged helix' DNA-binding domain"/>
    <property type="match status" value="1"/>
</dbReference>
<dbReference type="Pfam" id="PF02082">
    <property type="entry name" value="Rrf2"/>
    <property type="match status" value="1"/>
</dbReference>